<evidence type="ECO:0000313" key="3">
    <source>
        <dbReference type="Proteomes" id="UP000604046"/>
    </source>
</evidence>
<feature type="domain" description="DUF4116" evidence="1">
    <location>
        <begin position="377"/>
        <end position="405"/>
    </location>
</feature>
<dbReference type="Pfam" id="PF13475">
    <property type="entry name" value="DUF4116"/>
    <property type="match status" value="3"/>
</dbReference>
<keyword evidence="3" id="KW-1185">Reference proteome</keyword>
<gene>
    <name evidence="2" type="ORF">SNAT2548_LOCUS8988</name>
</gene>
<evidence type="ECO:0000259" key="1">
    <source>
        <dbReference type="Pfam" id="PF13475"/>
    </source>
</evidence>
<dbReference type="EMBL" id="CAJNDS010000680">
    <property type="protein sequence ID" value="CAE7227644.1"/>
    <property type="molecule type" value="Genomic_DNA"/>
</dbReference>
<dbReference type="InterPro" id="IPR025197">
    <property type="entry name" value="DUF4116"/>
</dbReference>
<evidence type="ECO:0000313" key="2">
    <source>
        <dbReference type="EMBL" id="CAE7227644.1"/>
    </source>
</evidence>
<feature type="domain" description="DUF4116" evidence="1">
    <location>
        <begin position="100"/>
        <end position="140"/>
    </location>
</feature>
<organism evidence="2 3">
    <name type="scientific">Symbiodinium natans</name>
    <dbReference type="NCBI Taxonomy" id="878477"/>
    <lineage>
        <taxon>Eukaryota</taxon>
        <taxon>Sar</taxon>
        <taxon>Alveolata</taxon>
        <taxon>Dinophyceae</taxon>
        <taxon>Suessiales</taxon>
        <taxon>Symbiodiniaceae</taxon>
        <taxon>Symbiodinium</taxon>
    </lineage>
</organism>
<feature type="domain" description="DUF4116" evidence="1">
    <location>
        <begin position="297"/>
        <end position="344"/>
    </location>
</feature>
<dbReference type="OrthoDB" id="429013at2759"/>
<dbReference type="AlphaFoldDB" id="A0A812KGT7"/>
<protein>
    <recommendedName>
        <fullName evidence="1">DUF4116 domain-containing protein</fullName>
    </recommendedName>
</protein>
<accession>A0A812KGT7</accession>
<comment type="caution">
    <text evidence="2">The sequence shown here is derived from an EMBL/GenBank/DDBJ whole genome shotgun (WGS) entry which is preliminary data.</text>
</comment>
<proteinExistence type="predicted"/>
<sequence>MALALDSANLSCTRLLQYAELCTFEEISVSTLGGHLCTVHSQPDWFGRDLKASKMKLLYGSKLIRNVDLLKDILTPEAPEPVEILLVRQSYDLDYWLDEISNDYKRLRKAPEELKSDRHVVLAAIEQNAQAFKFAADELRGDREVAMKALALDIRLVDFIGLELWEDREIMTDVVPRCTRMYRHLSPGMKSHRELTMKVLQNQGECLLHAPAALQADREVVLLAVRNMTAGHRSNWLCTIGEALRSDKEVVIACAENGCSRIGDLAQDLCTDEDVLRALVTGNPLELAQMPAAIKEDRAFVLELLKRNGEALKFAGALCDDRECVEAAVLQSPFLIQWASVRLRGDRDLALRALDDSTRYHSARPGGLAYDVDISPLQYLSRELRSDRELVLRAVRLDGRALQFAEAGLRMDREVVSAAIDQTGMALEYVISPATSGKPGKAKKKLGCDGDLDLLQDVELLVKAVKRSSRPRLHVEFGIVGCDMSILFTFGVWGLGLVHWTENTGLNTEPAVTPPPSHT</sequence>
<dbReference type="Proteomes" id="UP000604046">
    <property type="component" value="Unassembled WGS sequence"/>
</dbReference>
<name>A0A812KGT7_9DINO</name>
<reference evidence="2" key="1">
    <citation type="submission" date="2021-02" db="EMBL/GenBank/DDBJ databases">
        <authorList>
            <person name="Dougan E. K."/>
            <person name="Rhodes N."/>
            <person name="Thang M."/>
            <person name="Chan C."/>
        </authorList>
    </citation>
    <scope>NUCLEOTIDE SEQUENCE</scope>
</reference>